<dbReference type="Pfam" id="PF22608">
    <property type="entry name" value="DNAX_ATPase_lid"/>
    <property type="match status" value="1"/>
</dbReference>
<evidence type="ECO:0000313" key="14">
    <source>
        <dbReference type="EMBL" id="BBH92561.1"/>
    </source>
</evidence>
<comment type="subunit">
    <text evidence="11">DNA polymerase III contains a core (composed of alpha, epsilon and theta chains) that associates with a tau subunit. This core dimerizes to form the POLIII' complex. PolIII' associates with the gamma complex (composed of gamma, delta, delta', psi and chi chains) and with the beta chain to form the complete DNA polymerase III complex.</text>
</comment>
<feature type="compositionally biased region" description="Low complexity" evidence="12">
    <location>
        <begin position="600"/>
        <end position="620"/>
    </location>
</feature>
<dbReference type="InterPro" id="IPR003593">
    <property type="entry name" value="AAA+_ATPase"/>
</dbReference>
<dbReference type="CDD" id="cd00009">
    <property type="entry name" value="AAA"/>
    <property type="match status" value="1"/>
</dbReference>
<evidence type="ECO:0000256" key="12">
    <source>
        <dbReference type="SAM" id="MobiDB-lite"/>
    </source>
</evidence>
<keyword evidence="4 11" id="KW-0235">DNA replication</keyword>
<proteinExistence type="inferred from homology"/>
<comment type="catalytic activity">
    <reaction evidence="10 11">
        <text>DNA(n) + a 2'-deoxyribonucleoside 5'-triphosphate = DNA(n+1) + diphosphate</text>
        <dbReference type="Rhea" id="RHEA:22508"/>
        <dbReference type="Rhea" id="RHEA-COMP:17339"/>
        <dbReference type="Rhea" id="RHEA-COMP:17340"/>
        <dbReference type="ChEBI" id="CHEBI:33019"/>
        <dbReference type="ChEBI" id="CHEBI:61560"/>
        <dbReference type="ChEBI" id="CHEBI:173112"/>
        <dbReference type="EC" id="2.7.7.7"/>
    </reaction>
</comment>
<evidence type="ECO:0000256" key="10">
    <source>
        <dbReference type="ARBA" id="ARBA00049244"/>
    </source>
</evidence>
<dbReference type="Gene3D" id="3.40.50.300">
    <property type="entry name" value="P-loop containing nucleotide triphosphate hydrolases"/>
    <property type="match status" value="1"/>
</dbReference>
<dbReference type="EC" id="2.7.7.7" evidence="11"/>
<dbReference type="SMART" id="SM00382">
    <property type="entry name" value="AAA"/>
    <property type="match status" value="1"/>
</dbReference>
<dbReference type="GO" id="GO:0046872">
    <property type="term" value="F:metal ion binding"/>
    <property type="evidence" value="ECO:0007669"/>
    <property type="project" value="UniProtKB-KW"/>
</dbReference>
<dbReference type="NCBIfam" id="NF004046">
    <property type="entry name" value="PRK05563.1"/>
    <property type="match status" value="1"/>
</dbReference>
<evidence type="ECO:0000256" key="2">
    <source>
        <dbReference type="ARBA" id="ARBA00022679"/>
    </source>
</evidence>
<dbReference type="FunFam" id="3.40.50.300:FF:000014">
    <property type="entry name" value="DNA polymerase III subunit gamma/tau"/>
    <property type="match status" value="1"/>
</dbReference>
<keyword evidence="2 11" id="KW-0808">Transferase</keyword>
<keyword evidence="8 11" id="KW-0067">ATP-binding</keyword>
<organism evidence="14">
    <name type="scientific">Thermogemmatispora argillosa</name>
    <dbReference type="NCBI Taxonomy" id="2045280"/>
    <lineage>
        <taxon>Bacteria</taxon>
        <taxon>Bacillati</taxon>
        <taxon>Chloroflexota</taxon>
        <taxon>Ktedonobacteria</taxon>
        <taxon>Thermogemmatisporales</taxon>
        <taxon>Thermogemmatisporaceae</taxon>
        <taxon>Thermogemmatispora</taxon>
    </lineage>
</organism>
<dbReference type="Pfam" id="PF13177">
    <property type="entry name" value="DNA_pol3_delta2"/>
    <property type="match status" value="1"/>
</dbReference>
<dbReference type="GO" id="GO:0006261">
    <property type="term" value="P:DNA-templated DNA replication"/>
    <property type="evidence" value="ECO:0007669"/>
    <property type="project" value="TreeGrafter"/>
</dbReference>
<feature type="region of interest" description="Disordered" evidence="12">
    <location>
        <begin position="371"/>
        <end position="495"/>
    </location>
</feature>
<keyword evidence="3 11" id="KW-0548">Nucleotidyltransferase</keyword>
<dbReference type="Gene3D" id="1.20.272.10">
    <property type="match status" value="1"/>
</dbReference>
<feature type="domain" description="AAA+ ATPase" evidence="13">
    <location>
        <begin position="37"/>
        <end position="179"/>
    </location>
</feature>
<dbReference type="EMBL" id="AP019377">
    <property type="protein sequence ID" value="BBH92561.1"/>
    <property type="molecule type" value="Genomic_DNA"/>
</dbReference>
<evidence type="ECO:0000256" key="5">
    <source>
        <dbReference type="ARBA" id="ARBA00022723"/>
    </source>
</evidence>
<name>A0A455SZQ3_9CHLR</name>
<dbReference type="NCBIfam" id="TIGR01128">
    <property type="entry name" value="holA"/>
    <property type="match status" value="1"/>
</dbReference>
<dbReference type="InterPro" id="IPR008921">
    <property type="entry name" value="DNA_pol3_clamp-load_cplx_C"/>
</dbReference>
<dbReference type="CDD" id="cd18137">
    <property type="entry name" value="HLD_clamp_pol_III_gamma_tau"/>
    <property type="match status" value="1"/>
</dbReference>
<feature type="compositionally biased region" description="Low complexity" evidence="12">
    <location>
        <begin position="438"/>
        <end position="494"/>
    </location>
</feature>
<feature type="compositionally biased region" description="Low complexity" evidence="12">
    <location>
        <begin position="382"/>
        <end position="392"/>
    </location>
</feature>
<feature type="region of interest" description="Disordered" evidence="12">
    <location>
        <begin position="598"/>
        <end position="728"/>
    </location>
</feature>
<keyword evidence="7" id="KW-0862">Zinc</keyword>
<dbReference type="FunFam" id="1.10.8.60:FF:000013">
    <property type="entry name" value="DNA polymerase III subunit gamma/tau"/>
    <property type="match status" value="1"/>
</dbReference>
<dbReference type="GO" id="GO:0009360">
    <property type="term" value="C:DNA polymerase III complex"/>
    <property type="evidence" value="ECO:0007669"/>
    <property type="project" value="InterPro"/>
</dbReference>
<reference evidence="14" key="1">
    <citation type="submission" date="2018-12" db="EMBL/GenBank/DDBJ databases">
        <title>Novel natural products biosynthetic potential of the class Ktedonobacteria.</title>
        <authorList>
            <person name="Zheng Y."/>
            <person name="Saitou A."/>
            <person name="Wang C.M."/>
            <person name="Toyoda A."/>
            <person name="Minakuchi Y."/>
            <person name="Sekiguchi Y."/>
            <person name="Ueda K."/>
            <person name="Takano H."/>
            <person name="Sakai Y."/>
            <person name="Yokota A."/>
            <person name="Yabe S."/>
        </authorList>
    </citation>
    <scope>NUCLEOTIDE SEQUENCE</scope>
    <source>
        <strain evidence="14">A3-2</strain>
    </source>
</reference>
<dbReference type="InterPro" id="IPR050238">
    <property type="entry name" value="DNA_Rep/Repair_Clamp_Loader"/>
</dbReference>
<evidence type="ECO:0000256" key="3">
    <source>
        <dbReference type="ARBA" id="ARBA00022695"/>
    </source>
</evidence>
<evidence type="ECO:0000256" key="7">
    <source>
        <dbReference type="ARBA" id="ARBA00022833"/>
    </source>
</evidence>
<evidence type="ECO:0000256" key="6">
    <source>
        <dbReference type="ARBA" id="ARBA00022741"/>
    </source>
</evidence>
<dbReference type="PANTHER" id="PTHR11669:SF0">
    <property type="entry name" value="PROTEIN STICHEL-LIKE 2"/>
    <property type="match status" value="1"/>
</dbReference>
<comment type="similarity">
    <text evidence="1 11">Belongs to the DnaX/STICHEL family.</text>
</comment>
<feature type="compositionally biased region" description="Low complexity" evidence="12">
    <location>
        <begin position="661"/>
        <end position="671"/>
    </location>
</feature>
<keyword evidence="6 11" id="KW-0547">Nucleotide-binding</keyword>
<dbReference type="GO" id="GO:0005524">
    <property type="term" value="F:ATP binding"/>
    <property type="evidence" value="ECO:0007669"/>
    <property type="project" value="UniProtKB-KW"/>
</dbReference>
<evidence type="ECO:0000256" key="9">
    <source>
        <dbReference type="ARBA" id="ARBA00022932"/>
    </source>
</evidence>
<evidence type="ECO:0000256" key="11">
    <source>
        <dbReference type="RuleBase" id="RU364063"/>
    </source>
</evidence>
<evidence type="ECO:0000259" key="13">
    <source>
        <dbReference type="SMART" id="SM00382"/>
    </source>
</evidence>
<dbReference type="PRINTS" id="PR00300">
    <property type="entry name" value="CLPPROTEASEA"/>
</dbReference>
<dbReference type="SUPFAM" id="SSF52540">
    <property type="entry name" value="P-loop containing nucleoside triphosphate hydrolases"/>
    <property type="match status" value="1"/>
</dbReference>
<evidence type="ECO:0000256" key="8">
    <source>
        <dbReference type="ARBA" id="ARBA00022840"/>
    </source>
</evidence>
<comment type="function">
    <text evidence="11">DNA polymerase III is a complex, multichain enzyme responsible for most of the replicative synthesis in bacteria. This DNA polymerase also exhibits 3' to 5' exonuclease activity.</text>
</comment>
<keyword evidence="9 11" id="KW-0239">DNA-directed DNA polymerase</keyword>
<dbReference type="InterPro" id="IPR001270">
    <property type="entry name" value="ClpA/B"/>
</dbReference>
<dbReference type="PANTHER" id="PTHR11669">
    <property type="entry name" value="REPLICATION FACTOR C / DNA POLYMERASE III GAMMA-TAU SUBUNIT"/>
    <property type="match status" value="1"/>
</dbReference>
<evidence type="ECO:0000256" key="4">
    <source>
        <dbReference type="ARBA" id="ARBA00022705"/>
    </source>
</evidence>
<accession>A0A455SZQ3</accession>
<dbReference type="InterPro" id="IPR022754">
    <property type="entry name" value="DNA_pol_III_gamma-3"/>
</dbReference>
<evidence type="ECO:0000256" key="1">
    <source>
        <dbReference type="ARBA" id="ARBA00006360"/>
    </source>
</evidence>
<dbReference type="GO" id="GO:0003677">
    <property type="term" value="F:DNA binding"/>
    <property type="evidence" value="ECO:0007669"/>
    <property type="project" value="InterPro"/>
</dbReference>
<feature type="compositionally biased region" description="Low complexity" evidence="12">
    <location>
        <begin position="419"/>
        <end position="429"/>
    </location>
</feature>
<dbReference type="AlphaFoldDB" id="A0A455SZQ3"/>
<keyword evidence="5" id="KW-0479">Metal-binding</keyword>
<dbReference type="GO" id="GO:0003887">
    <property type="term" value="F:DNA-directed DNA polymerase activity"/>
    <property type="evidence" value="ECO:0007669"/>
    <property type="project" value="UniProtKB-KW"/>
</dbReference>
<dbReference type="InterPro" id="IPR012763">
    <property type="entry name" value="DNA_pol_III_sug/sutau_N"/>
</dbReference>
<dbReference type="SUPFAM" id="SSF48019">
    <property type="entry name" value="post-AAA+ oligomerization domain-like"/>
    <property type="match status" value="1"/>
</dbReference>
<dbReference type="InterPro" id="IPR045085">
    <property type="entry name" value="HLD_clamp_pol_III_gamma_tau"/>
</dbReference>
<gene>
    <name evidence="11" type="primary">dnaX</name>
    <name evidence="14" type="ORF">KTA_07600</name>
</gene>
<dbReference type="Gene3D" id="1.10.8.60">
    <property type="match status" value="1"/>
</dbReference>
<sequence>MSSQALYRKWRSQTFEQMVGQEAVVETLKNALSSGKLAHAYLFTGPRGTGKTTTARLLAKTINCQQPRNGEPCNECQQCREITAGTSFDVIEIDAASNRGIDNIRELREKVMVRPTSGKYKVYVLDEAHMLTTEAFNALLKTLEEPPEHAIFVLATTDMHKMPATVISRCQCFYFKRFTTRQIVDHLHYIASQEGVTLEPGAAELIARAAAGGMRDALSLLDQAIAYSGERVTLAQVQAMLGVADPRAIEKLVQAVAAGESAAGLHLIHQLAEEGADLRQVNAQLVEFWRALMLARAGASLAEILDRSDEEIRQIQELARLFSLEELTGFARICAQNELLQKGLGTPQLALELAFLECLELRRRVQAGGTPLPAGSPIWQGASAPVAPSAAQPAPPSPAAGRGEETPDVASALRPFLPPSRSAAASPARGHVAEPGSATAPAHAGTIGTAGAAGATTSSSTAMPSSAVSRSHAGSAGNRPASRAASAASPSAGGTLTLQQVQQSWEIIRRRVSQKNPKAASCLQDFRVVAVEQHNGLPVVVIQAGHQPHYDFLSQGNRHKPVEQALELQFSMKCLVRLLPPGQPPGAPLFGRAILRRDPSAPATSSPGPASAPGGEPLAGKAPDAASVSGSAQTETDEATSPLARNGSVTENDRDDRSGVAAPPAEQQEPATQPPAEPPVSQRSLAAAEHQGEPAASAASESQDRRSGPLPPPAELREKASSDPRVQEVIKTFNAEIVDIDIEKSE</sequence>
<protein>
    <recommendedName>
        <fullName evidence="11">DNA polymerase III subunit gamma/tau</fullName>
        <ecNumber evidence="11">2.7.7.7</ecNumber>
    </recommendedName>
</protein>
<feature type="compositionally biased region" description="Basic and acidic residues" evidence="12">
    <location>
        <begin position="715"/>
        <end position="728"/>
    </location>
</feature>
<dbReference type="NCBIfam" id="TIGR02397">
    <property type="entry name" value="dnaX_nterm"/>
    <property type="match status" value="1"/>
</dbReference>
<dbReference type="InterPro" id="IPR027417">
    <property type="entry name" value="P-loop_NTPase"/>
</dbReference>
<dbReference type="Pfam" id="PF12169">
    <property type="entry name" value="DNA_pol3_gamma3"/>
    <property type="match status" value="1"/>
</dbReference>
<dbReference type="InterPro" id="IPR005790">
    <property type="entry name" value="DNA_polIII_delta"/>
</dbReference>